<name>A0ABW0KX06_9BACT</name>
<dbReference type="EMBL" id="JBHSMQ010000012">
    <property type="protein sequence ID" value="MFC5457750.1"/>
    <property type="molecule type" value="Genomic_DNA"/>
</dbReference>
<dbReference type="Proteomes" id="UP001596052">
    <property type="component" value="Unassembled WGS sequence"/>
</dbReference>
<keyword evidence="2" id="KW-1185">Reference proteome</keyword>
<accession>A0ABW0KX06</accession>
<evidence type="ECO:0000313" key="1">
    <source>
        <dbReference type="EMBL" id="MFC5457750.1"/>
    </source>
</evidence>
<gene>
    <name evidence="1" type="ORF">ACFQDI_22975</name>
</gene>
<organism evidence="1 2">
    <name type="scientific">Prosthecobacter fluviatilis</name>
    <dbReference type="NCBI Taxonomy" id="445931"/>
    <lineage>
        <taxon>Bacteria</taxon>
        <taxon>Pseudomonadati</taxon>
        <taxon>Verrucomicrobiota</taxon>
        <taxon>Verrucomicrobiia</taxon>
        <taxon>Verrucomicrobiales</taxon>
        <taxon>Verrucomicrobiaceae</taxon>
        <taxon>Prosthecobacter</taxon>
    </lineage>
</organism>
<comment type="caution">
    <text evidence="1">The sequence shown here is derived from an EMBL/GenBank/DDBJ whole genome shotgun (WGS) entry which is preliminary data.</text>
</comment>
<evidence type="ECO:0000313" key="2">
    <source>
        <dbReference type="Proteomes" id="UP001596052"/>
    </source>
</evidence>
<protein>
    <recommendedName>
        <fullName evidence="3">Addiction module component</fullName>
    </recommendedName>
</protein>
<proteinExistence type="predicted"/>
<sequence>MSDSEPLLIYPIPSLISILVSREQEKGSPLTEAEVIEIRNGCKAAAVPRDVAEKIDAERGYKDIDPQRCWEEWQEVRKSF</sequence>
<dbReference type="RefSeq" id="WP_377171401.1">
    <property type="nucleotide sequence ID" value="NZ_JBHSMQ010000012.1"/>
</dbReference>
<evidence type="ECO:0008006" key="3">
    <source>
        <dbReference type="Google" id="ProtNLM"/>
    </source>
</evidence>
<reference evidence="2" key="1">
    <citation type="journal article" date="2019" name="Int. J. Syst. Evol. Microbiol.">
        <title>The Global Catalogue of Microorganisms (GCM) 10K type strain sequencing project: providing services to taxonomists for standard genome sequencing and annotation.</title>
        <authorList>
            <consortium name="The Broad Institute Genomics Platform"/>
            <consortium name="The Broad Institute Genome Sequencing Center for Infectious Disease"/>
            <person name="Wu L."/>
            <person name="Ma J."/>
        </authorList>
    </citation>
    <scope>NUCLEOTIDE SEQUENCE [LARGE SCALE GENOMIC DNA]</scope>
    <source>
        <strain evidence="2">CGMCC 4.1469</strain>
    </source>
</reference>